<dbReference type="AlphaFoldDB" id="A0AAV1ZLW4"/>
<gene>
    <name evidence="2" type="ORF">LARSCL_LOCUS5732</name>
</gene>
<comment type="caution">
    <text evidence="2">The sequence shown here is derived from an EMBL/GenBank/DDBJ whole genome shotgun (WGS) entry which is preliminary data.</text>
</comment>
<keyword evidence="3" id="KW-1185">Reference proteome</keyword>
<evidence type="ECO:0000313" key="3">
    <source>
        <dbReference type="Proteomes" id="UP001497382"/>
    </source>
</evidence>
<protein>
    <submittedName>
        <fullName evidence="2">Uncharacterized protein</fullName>
    </submittedName>
</protein>
<dbReference type="Proteomes" id="UP001497382">
    <property type="component" value="Unassembled WGS sequence"/>
</dbReference>
<evidence type="ECO:0000313" key="2">
    <source>
        <dbReference type="EMBL" id="CAL1271265.1"/>
    </source>
</evidence>
<sequence>MADDLFLIQRKIKANARKHPKMNKEGKIQKKSQLQKSSKNFRSPKVTV</sequence>
<proteinExistence type="predicted"/>
<dbReference type="EMBL" id="CAXIEN010000053">
    <property type="protein sequence ID" value="CAL1271265.1"/>
    <property type="molecule type" value="Genomic_DNA"/>
</dbReference>
<evidence type="ECO:0000256" key="1">
    <source>
        <dbReference type="SAM" id="MobiDB-lite"/>
    </source>
</evidence>
<organism evidence="2 3">
    <name type="scientific">Larinioides sclopetarius</name>
    <dbReference type="NCBI Taxonomy" id="280406"/>
    <lineage>
        <taxon>Eukaryota</taxon>
        <taxon>Metazoa</taxon>
        <taxon>Ecdysozoa</taxon>
        <taxon>Arthropoda</taxon>
        <taxon>Chelicerata</taxon>
        <taxon>Arachnida</taxon>
        <taxon>Araneae</taxon>
        <taxon>Araneomorphae</taxon>
        <taxon>Entelegynae</taxon>
        <taxon>Araneoidea</taxon>
        <taxon>Araneidae</taxon>
        <taxon>Larinioides</taxon>
    </lineage>
</organism>
<accession>A0AAV1ZLW4</accession>
<feature type="region of interest" description="Disordered" evidence="1">
    <location>
        <begin position="14"/>
        <end position="48"/>
    </location>
</feature>
<name>A0AAV1ZLW4_9ARAC</name>
<reference evidence="2 3" key="1">
    <citation type="submission" date="2024-04" db="EMBL/GenBank/DDBJ databases">
        <authorList>
            <person name="Rising A."/>
            <person name="Reimegard J."/>
            <person name="Sonavane S."/>
            <person name="Akerstrom W."/>
            <person name="Nylinder S."/>
            <person name="Hedman E."/>
            <person name="Kallberg Y."/>
        </authorList>
    </citation>
    <scope>NUCLEOTIDE SEQUENCE [LARGE SCALE GENOMIC DNA]</scope>
</reference>